<dbReference type="EMBL" id="SPUK01000009">
    <property type="protein sequence ID" value="TQV94442.1"/>
    <property type="molecule type" value="Genomic_DNA"/>
</dbReference>
<accession>A0A545UY92</accession>
<dbReference type="STRING" id="43265.A0A545UY92"/>
<gene>
    <name evidence="1" type="ORF">IF1G_06453</name>
</gene>
<reference evidence="1 2" key="1">
    <citation type="journal article" date="2019" name="Appl. Microbiol. Biotechnol.">
        <title>Genome sequence of Isaria javanica and comparative genome analysis insights into family S53 peptidase evolution in fungal entomopathogens.</title>
        <authorList>
            <person name="Lin R."/>
            <person name="Zhang X."/>
            <person name="Xin B."/>
            <person name="Zou M."/>
            <person name="Gao Y."/>
            <person name="Qin F."/>
            <person name="Hu Q."/>
            <person name="Xie B."/>
            <person name="Cheng X."/>
        </authorList>
    </citation>
    <scope>NUCLEOTIDE SEQUENCE [LARGE SCALE GENOMIC DNA]</scope>
    <source>
        <strain evidence="1 2">IJ1G</strain>
    </source>
</reference>
<name>A0A545UY92_9HYPO</name>
<protein>
    <submittedName>
        <fullName evidence="1">Uncharacterized protein</fullName>
    </submittedName>
</protein>
<dbReference type="Proteomes" id="UP000315783">
    <property type="component" value="Unassembled WGS sequence"/>
</dbReference>
<evidence type="ECO:0000313" key="2">
    <source>
        <dbReference type="Proteomes" id="UP000315783"/>
    </source>
</evidence>
<dbReference type="OrthoDB" id="2830640at2759"/>
<evidence type="ECO:0000313" key="1">
    <source>
        <dbReference type="EMBL" id="TQV94442.1"/>
    </source>
</evidence>
<organism evidence="1 2">
    <name type="scientific">Cordyceps javanica</name>
    <dbReference type="NCBI Taxonomy" id="43265"/>
    <lineage>
        <taxon>Eukaryota</taxon>
        <taxon>Fungi</taxon>
        <taxon>Dikarya</taxon>
        <taxon>Ascomycota</taxon>
        <taxon>Pezizomycotina</taxon>
        <taxon>Sordariomycetes</taxon>
        <taxon>Hypocreomycetidae</taxon>
        <taxon>Hypocreales</taxon>
        <taxon>Cordycipitaceae</taxon>
        <taxon>Cordyceps</taxon>
    </lineage>
</organism>
<proteinExistence type="predicted"/>
<sequence>MGDNTEPFSKLEAGFSEMKIERRPISVHVEATNRFADASAHLIKDLDFDYDIHDDAVCPAIQGVLPSLQYNLHVKNSDNFASETEIRCFDHKDGQNTFSTLDAAGLDEILASLGPEDGGDATNPNSMLTGDFNFNTTPILTDPTAEPNTSERLLVFFVTLRPKKEGSFGSQASIQKDSAQKLFKTLDVNPEYLLNLVGRPDYWSPRTRWRRDAEDSLTAVDYFCQFPRWNVLAQGAPLSLYVTRCLKTRLTAYILSHKPADTSITALQQILKLVCRASGRPNLPASYLSNPFEIAVLLSTLSLEASKFHVGRFRRYMWQQINKVDDHLSGLEFGNRGHLTELTKSLQIISQQADSHLLNADVAIITARGTHDVQTKLHKHLSTPVSCRQAAEDAIEYVINSMEKQKLLFLNYKSRKDGTMSLVYNLVTQSDAANNIQLSRSMKRDSASMSAIAALTMVFLPGTFTSTSQLETWCIVDTQGLC</sequence>
<dbReference type="AlphaFoldDB" id="A0A545UY92"/>
<comment type="caution">
    <text evidence="1">The sequence shown here is derived from an EMBL/GenBank/DDBJ whole genome shotgun (WGS) entry which is preliminary data.</text>
</comment>
<keyword evidence="2" id="KW-1185">Reference proteome</keyword>